<evidence type="ECO:0000259" key="1">
    <source>
        <dbReference type="Pfam" id="PF07238"/>
    </source>
</evidence>
<feature type="domain" description="PilZ" evidence="1">
    <location>
        <begin position="17"/>
        <end position="90"/>
    </location>
</feature>
<accession>A0A7X1F8Q8</accession>
<proteinExistence type="predicted"/>
<evidence type="ECO:0000313" key="2">
    <source>
        <dbReference type="EMBL" id="MBC2652438.1"/>
    </source>
</evidence>
<organism evidence="2 3">
    <name type="scientific">Novosphingobium aerophilum</name>
    <dbReference type="NCBI Taxonomy" id="2839843"/>
    <lineage>
        <taxon>Bacteria</taxon>
        <taxon>Pseudomonadati</taxon>
        <taxon>Pseudomonadota</taxon>
        <taxon>Alphaproteobacteria</taxon>
        <taxon>Sphingomonadales</taxon>
        <taxon>Sphingomonadaceae</taxon>
        <taxon>Novosphingobium</taxon>
    </lineage>
</organism>
<comment type="caution">
    <text evidence="2">The sequence shown here is derived from an EMBL/GenBank/DDBJ whole genome shotgun (WGS) entry which is preliminary data.</text>
</comment>
<evidence type="ECO:0000313" key="3">
    <source>
        <dbReference type="Proteomes" id="UP000520156"/>
    </source>
</evidence>
<dbReference type="EMBL" id="JACLAU010000020">
    <property type="protein sequence ID" value="MBC2652438.1"/>
    <property type="molecule type" value="Genomic_DNA"/>
</dbReference>
<dbReference type="SUPFAM" id="SSF141371">
    <property type="entry name" value="PilZ domain-like"/>
    <property type="match status" value="1"/>
</dbReference>
<reference evidence="2 3" key="1">
    <citation type="submission" date="2020-08" db="EMBL/GenBank/DDBJ databases">
        <title>The genome sequence of Novosphingobium flavum 4Y4.</title>
        <authorList>
            <person name="Liu Y."/>
        </authorList>
    </citation>
    <scope>NUCLEOTIDE SEQUENCE [LARGE SCALE GENOMIC DNA]</scope>
    <source>
        <strain evidence="2 3">4Y4</strain>
    </source>
</reference>
<dbReference type="AlphaFoldDB" id="A0A7X1F8Q8"/>
<protein>
    <submittedName>
        <fullName evidence="2">PilZ domain-containing protein</fullName>
    </submittedName>
</protein>
<dbReference type="Proteomes" id="UP000520156">
    <property type="component" value="Unassembled WGS sequence"/>
</dbReference>
<dbReference type="Pfam" id="PF07238">
    <property type="entry name" value="PilZ"/>
    <property type="match status" value="1"/>
</dbReference>
<sequence length="124" mass="13428">MGDGDNRHISRDSLFILADLRLAGQPVDYRVKVRNLSSGGMMAEGDVPVGRGDAICVSLRKVGWVDGSVAWVQGNRFGVAFVREIDVTQARAPLPAQPDPDEAFRRKLLSGVPQMSSGPVRKVI</sequence>
<keyword evidence="3" id="KW-1185">Reference proteome</keyword>
<dbReference type="GO" id="GO:0035438">
    <property type="term" value="F:cyclic-di-GMP binding"/>
    <property type="evidence" value="ECO:0007669"/>
    <property type="project" value="InterPro"/>
</dbReference>
<name>A0A7X1F8Q8_9SPHN</name>
<dbReference type="RefSeq" id="WP_185683855.1">
    <property type="nucleotide sequence ID" value="NZ_JACLAU010000020.1"/>
</dbReference>
<dbReference type="InterPro" id="IPR009875">
    <property type="entry name" value="PilZ_domain"/>
</dbReference>
<gene>
    <name evidence="2" type="ORF">H7F49_12060</name>
</gene>